<evidence type="ECO:0000313" key="3">
    <source>
        <dbReference type="EMBL" id="WVZ58024.1"/>
    </source>
</evidence>
<protein>
    <submittedName>
        <fullName evidence="3">Uncharacterized protein</fullName>
    </submittedName>
</protein>
<dbReference type="Proteomes" id="UP001341281">
    <property type="component" value="Chromosome 02"/>
</dbReference>
<organism evidence="3 4">
    <name type="scientific">Paspalum notatum var. saurae</name>
    <dbReference type="NCBI Taxonomy" id="547442"/>
    <lineage>
        <taxon>Eukaryota</taxon>
        <taxon>Viridiplantae</taxon>
        <taxon>Streptophyta</taxon>
        <taxon>Embryophyta</taxon>
        <taxon>Tracheophyta</taxon>
        <taxon>Spermatophyta</taxon>
        <taxon>Magnoliopsida</taxon>
        <taxon>Liliopsida</taxon>
        <taxon>Poales</taxon>
        <taxon>Poaceae</taxon>
        <taxon>PACMAD clade</taxon>
        <taxon>Panicoideae</taxon>
        <taxon>Andropogonodae</taxon>
        <taxon>Paspaleae</taxon>
        <taxon>Paspalinae</taxon>
        <taxon>Paspalum</taxon>
    </lineage>
</organism>
<accession>A0AAQ3SPD9</accession>
<dbReference type="InterPro" id="IPR001087">
    <property type="entry name" value="GDSL"/>
</dbReference>
<dbReference type="EMBL" id="CP144746">
    <property type="protein sequence ID" value="WVZ58024.1"/>
    <property type="molecule type" value="Genomic_DNA"/>
</dbReference>
<dbReference type="InterPro" id="IPR035669">
    <property type="entry name" value="SGNH_plant_lipase-like"/>
</dbReference>
<dbReference type="CDD" id="cd01837">
    <property type="entry name" value="SGNH_plant_lipase_like"/>
    <property type="match status" value="1"/>
</dbReference>
<name>A0AAQ3SPD9_PASNO</name>
<gene>
    <name evidence="3" type="ORF">U9M48_008338</name>
</gene>
<dbReference type="Pfam" id="PF00657">
    <property type="entry name" value="Lipase_GDSL"/>
    <property type="match status" value="1"/>
</dbReference>
<keyword evidence="2" id="KW-0732">Signal</keyword>
<keyword evidence="4" id="KW-1185">Reference proteome</keyword>
<evidence type="ECO:0000313" key="4">
    <source>
        <dbReference type="Proteomes" id="UP001341281"/>
    </source>
</evidence>
<dbReference type="PANTHER" id="PTHR45642:SF17">
    <property type="entry name" value="GDSL-LIKE LIPASE_ACYLHYDROLASE FAMILY PROTEIN, EXPRESSED"/>
    <property type="match status" value="1"/>
</dbReference>
<reference evidence="3 4" key="1">
    <citation type="submission" date="2024-02" db="EMBL/GenBank/DDBJ databases">
        <title>High-quality chromosome-scale genome assembly of Pensacola bahiagrass (Paspalum notatum Flugge var. saurae).</title>
        <authorList>
            <person name="Vega J.M."/>
            <person name="Podio M."/>
            <person name="Orjuela J."/>
            <person name="Siena L.A."/>
            <person name="Pessino S.C."/>
            <person name="Combes M.C."/>
            <person name="Mariac C."/>
            <person name="Albertini E."/>
            <person name="Pupilli F."/>
            <person name="Ortiz J.P.A."/>
            <person name="Leblanc O."/>
        </authorList>
    </citation>
    <scope>NUCLEOTIDE SEQUENCE [LARGE SCALE GENOMIC DNA]</scope>
    <source>
        <strain evidence="3">R1</strain>
        <tissue evidence="3">Leaf</tissue>
    </source>
</reference>
<dbReference type="InterPro" id="IPR008265">
    <property type="entry name" value="Lipase_GDSL_AS"/>
</dbReference>
<sequence length="392" mass="42763">MKKMTSFLHELMVARLLILVVAAAVVIAASSADVVSAPPPTIVPPPLPPPPWSGVPPPFSIPPPRLGAPPPAPVVAPSGPKVPAMLAFGDSIVDTGNNNYLRTIIRSNAPPYGRDFPGHKATGRFSDGKISVDFLASALGLKEMLPPYLDKNLTMEDLRTGVTFASAGSGYDNATCRTSSTMTAEQQLQLFREYKAKVRSIPDRAVYLVCWGSNDIVQHFTFADGITEPDYADFMTQRASTFIQTLIGLGARQIAVAGTPPIGCVPAQRMIAGGVKRQCATDRNQLSLLYNRKLAQEMARLSGRFRGINLVYIDLYAILADIVQRFQALGFKNSKDACCGFFGLESGVLCNMASRVCPDPAQYVFWDAYHPTERAYKIMIDELVARYIRFLR</sequence>
<dbReference type="GO" id="GO:0016298">
    <property type="term" value="F:lipase activity"/>
    <property type="evidence" value="ECO:0007669"/>
    <property type="project" value="InterPro"/>
</dbReference>
<comment type="similarity">
    <text evidence="1">Belongs to the 'GDSL' lipolytic enzyme family.</text>
</comment>
<evidence type="ECO:0000256" key="2">
    <source>
        <dbReference type="SAM" id="SignalP"/>
    </source>
</evidence>
<dbReference type="AlphaFoldDB" id="A0AAQ3SPD9"/>
<proteinExistence type="inferred from homology"/>
<dbReference type="SUPFAM" id="SSF52266">
    <property type="entry name" value="SGNH hydrolase"/>
    <property type="match status" value="1"/>
</dbReference>
<dbReference type="Gene3D" id="3.40.50.1110">
    <property type="entry name" value="SGNH hydrolase"/>
    <property type="match status" value="1"/>
</dbReference>
<dbReference type="InterPro" id="IPR050592">
    <property type="entry name" value="GDSL_lipolytic_enzyme"/>
</dbReference>
<feature type="chain" id="PRO_5042822073" evidence="2">
    <location>
        <begin position="24"/>
        <end position="392"/>
    </location>
</feature>
<dbReference type="InterPro" id="IPR036514">
    <property type="entry name" value="SGNH_hydro_sf"/>
</dbReference>
<feature type="signal peptide" evidence="2">
    <location>
        <begin position="1"/>
        <end position="23"/>
    </location>
</feature>
<dbReference type="GO" id="GO:0006629">
    <property type="term" value="P:lipid metabolic process"/>
    <property type="evidence" value="ECO:0007669"/>
    <property type="project" value="InterPro"/>
</dbReference>
<dbReference type="PROSITE" id="PS01098">
    <property type="entry name" value="LIPASE_GDSL_SER"/>
    <property type="match status" value="1"/>
</dbReference>
<dbReference type="PANTHER" id="PTHR45642">
    <property type="entry name" value="GDSL ESTERASE/LIPASE EXL3"/>
    <property type="match status" value="1"/>
</dbReference>
<evidence type="ECO:0000256" key="1">
    <source>
        <dbReference type="ARBA" id="ARBA00008668"/>
    </source>
</evidence>